<dbReference type="STRING" id="1618607.UY86_C0009G0004"/>
<dbReference type="GO" id="GO:0019843">
    <property type="term" value="F:rRNA binding"/>
    <property type="evidence" value="ECO:0007669"/>
    <property type="project" value="UniProtKB-UniRule"/>
</dbReference>
<evidence type="ECO:0000256" key="3">
    <source>
        <dbReference type="HAMAP-Rule" id="MF_01365"/>
    </source>
</evidence>
<dbReference type="PANTHER" id="PTHR11655:SF14">
    <property type="entry name" value="LARGE RIBOSOMAL SUBUNIT PROTEIN UL6M"/>
    <property type="match status" value="1"/>
</dbReference>
<dbReference type="PANTHER" id="PTHR11655">
    <property type="entry name" value="60S/50S RIBOSOMAL PROTEIN L6/L9"/>
    <property type="match status" value="1"/>
</dbReference>
<dbReference type="GO" id="GO:0022625">
    <property type="term" value="C:cytosolic large ribosomal subunit"/>
    <property type="evidence" value="ECO:0007669"/>
    <property type="project" value="UniProtKB-UniRule"/>
</dbReference>
<feature type="domain" description="Large ribosomal subunit protein uL6 alpha-beta" evidence="6">
    <location>
        <begin position="11"/>
        <end position="82"/>
    </location>
</feature>
<dbReference type="Gene3D" id="3.90.930.12">
    <property type="entry name" value="Ribosomal protein L6, alpha-beta domain"/>
    <property type="match status" value="2"/>
</dbReference>
<evidence type="ECO:0000256" key="4">
    <source>
        <dbReference type="RuleBase" id="RU003869"/>
    </source>
</evidence>
<evidence type="ECO:0000256" key="5">
    <source>
        <dbReference type="RuleBase" id="RU003870"/>
    </source>
</evidence>
<dbReference type="SUPFAM" id="SSF56053">
    <property type="entry name" value="Ribosomal protein L6"/>
    <property type="match status" value="2"/>
</dbReference>
<dbReference type="EMBL" id="LCRR01000009">
    <property type="protein sequence ID" value="KKW37370.1"/>
    <property type="molecule type" value="Genomic_DNA"/>
</dbReference>
<organism evidence="7 8">
    <name type="scientific">Candidatus Adlerbacteria bacterium GW2011_GWB1_54_7</name>
    <dbReference type="NCBI Taxonomy" id="1618607"/>
    <lineage>
        <taxon>Bacteria</taxon>
        <taxon>Candidatus Adleribacteriota</taxon>
    </lineage>
</organism>
<evidence type="ECO:0000256" key="2">
    <source>
        <dbReference type="ARBA" id="ARBA00023274"/>
    </source>
</evidence>
<dbReference type="NCBIfam" id="TIGR03654">
    <property type="entry name" value="L6_bact"/>
    <property type="match status" value="1"/>
</dbReference>
<dbReference type="GO" id="GO:0002181">
    <property type="term" value="P:cytoplasmic translation"/>
    <property type="evidence" value="ECO:0007669"/>
    <property type="project" value="TreeGrafter"/>
</dbReference>
<sequence length="178" mass="19000">MSRLAKRPIAIPPKTEVSVSGNSFSVKGPKGTLARPMHRAIAVKVTPEGVQVTAMSKSIEARAALGTCAAHVRNMIRGVTEGFQKKLLIEGVGYKWDVQGGKILNLSLGFSHPVKLSIPDGLAVMAEKNTLAISGADKETVGQFAANVRALKKPEPYKGKGIRYEGEVVRRKQGKKAA</sequence>
<dbReference type="Proteomes" id="UP000033852">
    <property type="component" value="Unassembled WGS sequence"/>
</dbReference>
<dbReference type="PRINTS" id="PR00059">
    <property type="entry name" value="RIBOSOMALL6"/>
</dbReference>
<protein>
    <recommendedName>
        <fullName evidence="3">Large ribosomal subunit protein uL6</fullName>
    </recommendedName>
</protein>
<dbReference type="HAMAP" id="MF_01365_B">
    <property type="entry name" value="Ribosomal_uL6_B"/>
    <property type="match status" value="1"/>
</dbReference>
<dbReference type="AlphaFoldDB" id="A0A0G1Y2H6"/>
<keyword evidence="1 3" id="KW-0689">Ribosomal protein</keyword>
<dbReference type="InterPro" id="IPR036789">
    <property type="entry name" value="Ribosomal_uL6-like_a/b-dom_sf"/>
</dbReference>
<reference evidence="7 8" key="1">
    <citation type="journal article" date="2015" name="Nature">
        <title>rRNA introns, odd ribosomes, and small enigmatic genomes across a large radiation of phyla.</title>
        <authorList>
            <person name="Brown C.T."/>
            <person name="Hug L.A."/>
            <person name="Thomas B.C."/>
            <person name="Sharon I."/>
            <person name="Castelle C.J."/>
            <person name="Singh A."/>
            <person name="Wilkins M.J."/>
            <person name="Williams K.H."/>
            <person name="Banfield J.F."/>
        </authorList>
    </citation>
    <scope>NUCLEOTIDE SEQUENCE [LARGE SCALE GENOMIC DNA]</scope>
</reference>
<dbReference type="GO" id="GO:0003735">
    <property type="term" value="F:structural constituent of ribosome"/>
    <property type="evidence" value="ECO:0007669"/>
    <property type="project" value="UniProtKB-UniRule"/>
</dbReference>
<comment type="caution">
    <text evidence="7">The sequence shown here is derived from an EMBL/GenBank/DDBJ whole genome shotgun (WGS) entry which is preliminary data.</text>
</comment>
<comment type="function">
    <text evidence="3 5">This protein binds to the 23S rRNA, and is important in its secondary structure. It is located near the subunit interface in the base of the L7/L12 stalk, and near the tRNA binding site of the peptidyltransferase center.</text>
</comment>
<name>A0A0G1Y2H6_9BACT</name>
<keyword evidence="3 5" id="KW-0699">rRNA-binding</keyword>
<keyword evidence="2 3" id="KW-0687">Ribonucleoprotein</keyword>
<dbReference type="InterPro" id="IPR000702">
    <property type="entry name" value="Ribosomal_uL6-like"/>
</dbReference>
<feature type="domain" description="Large ribosomal subunit protein uL6 alpha-beta" evidence="6">
    <location>
        <begin position="91"/>
        <end position="164"/>
    </location>
</feature>
<comment type="similarity">
    <text evidence="3 4">Belongs to the universal ribosomal protein uL6 family.</text>
</comment>
<dbReference type="InterPro" id="IPR002358">
    <property type="entry name" value="Ribosomal_uL6_CS"/>
</dbReference>
<gene>
    <name evidence="3" type="primary">rplF</name>
    <name evidence="7" type="ORF">UY86_C0009G0004</name>
</gene>
<evidence type="ECO:0000259" key="6">
    <source>
        <dbReference type="Pfam" id="PF00347"/>
    </source>
</evidence>
<proteinExistence type="inferred from homology"/>
<dbReference type="PATRIC" id="fig|1618607.3.peg.512"/>
<dbReference type="Pfam" id="PF00347">
    <property type="entry name" value="Ribosomal_L6"/>
    <property type="match status" value="2"/>
</dbReference>
<dbReference type="PIRSF" id="PIRSF002162">
    <property type="entry name" value="Ribosomal_L6"/>
    <property type="match status" value="1"/>
</dbReference>
<evidence type="ECO:0000256" key="1">
    <source>
        <dbReference type="ARBA" id="ARBA00022980"/>
    </source>
</evidence>
<accession>A0A0G1Y2H6</accession>
<comment type="subunit">
    <text evidence="3">Part of the 50S ribosomal subunit.</text>
</comment>
<keyword evidence="3 5" id="KW-0694">RNA-binding</keyword>
<dbReference type="PROSITE" id="PS00525">
    <property type="entry name" value="RIBOSOMAL_L6_1"/>
    <property type="match status" value="1"/>
</dbReference>
<evidence type="ECO:0000313" key="7">
    <source>
        <dbReference type="EMBL" id="KKW37370.1"/>
    </source>
</evidence>
<dbReference type="InterPro" id="IPR019906">
    <property type="entry name" value="Ribosomal_uL6_bac-type"/>
</dbReference>
<evidence type="ECO:0000313" key="8">
    <source>
        <dbReference type="Proteomes" id="UP000033852"/>
    </source>
</evidence>
<dbReference type="InterPro" id="IPR020040">
    <property type="entry name" value="Ribosomal_uL6_a/b-dom"/>
</dbReference>